<protein>
    <submittedName>
        <fullName evidence="3">MarR family transcriptional regulator</fullName>
    </submittedName>
</protein>
<organism evidence="3 4">
    <name type="scientific">Pseudokineococcus marinus</name>
    <dbReference type="NCBI Taxonomy" id="351215"/>
    <lineage>
        <taxon>Bacteria</taxon>
        <taxon>Bacillati</taxon>
        <taxon>Actinomycetota</taxon>
        <taxon>Actinomycetes</taxon>
        <taxon>Kineosporiales</taxon>
        <taxon>Kineosporiaceae</taxon>
        <taxon>Pseudokineococcus</taxon>
    </lineage>
</organism>
<dbReference type="PANTHER" id="PTHR33164:SF99">
    <property type="entry name" value="MARR FAMILY REGULATORY PROTEIN"/>
    <property type="match status" value="1"/>
</dbReference>
<evidence type="ECO:0000313" key="4">
    <source>
        <dbReference type="Proteomes" id="UP000555552"/>
    </source>
</evidence>
<evidence type="ECO:0000313" key="3">
    <source>
        <dbReference type="EMBL" id="NNH23850.1"/>
    </source>
</evidence>
<evidence type="ECO:0000256" key="1">
    <source>
        <dbReference type="SAM" id="MobiDB-lite"/>
    </source>
</evidence>
<dbReference type="AlphaFoldDB" id="A0A849BKX8"/>
<gene>
    <name evidence="3" type="ORF">HLB09_12260</name>
</gene>
<sequence length="184" mass="20079">MGPVVDEAAAGREQQQGPTAPGPRWLDDDEQRTWRDLLAMTQLLQVSLDRQMRAEAGMPQAYYTVLAMLSEAPSRRLRMSELAAITTSSPSRISHAVTRLEEKGWVARSRAADDGRGAVAALTDEGWDVLHRTAPGHVEHVRRALFDPLSPAQRDQLGEICRAVLGALAEAPHGARRDEADPAA</sequence>
<dbReference type="RefSeq" id="WP_171203644.1">
    <property type="nucleotide sequence ID" value="NZ_BAAANP010000003.1"/>
</dbReference>
<dbReference type="GO" id="GO:0003700">
    <property type="term" value="F:DNA-binding transcription factor activity"/>
    <property type="evidence" value="ECO:0007669"/>
    <property type="project" value="InterPro"/>
</dbReference>
<dbReference type="SMART" id="SM00347">
    <property type="entry name" value="HTH_MARR"/>
    <property type="match status" value="1"/>
</dbReference>
<comment type="caution">
    <text evidence="3">The sequence shown here is derived from an EMBL/GenBank/DDBJ whole genome shotgun (WGS) entry which is preliminary data.</text>
</comment>
<dbReference type="InterPro" id="IPR000835">
    <property type="entry name" value="HTH_MarR-typ"/>
</dbReference>
<feature type="domain" description="HTH marR-type" evidence="2">
    <location>
        <begin position="30"/>
        <end position="166"/>
    </location>
</feature>
<reference evidence="3 4" key="1">
    <citation type="submission" date="2020-05" db="EMBL/GenBank/DDBJ databases">
        <title>MicrobeNet Type strains.</title>
        <authorList>
            <person name="Nicholson A.C."/>
        </authorList>
    </citation>
    <scope>NUCLEOTIDE SEQUENCE [LARGE SCALE GENOMIC DNA]</scope>
    <source>
        <strain evidence="3 4">JCM 14547</strain>
    </source>
</reference>
<accession>A0A849BKX8</accession>
<dbReference type="PROSITE" id="PS50995">
    <property type="entry name" value="HTH_MARR_2"/>
    <property type="match status" value="1"/>
</dbReference>
<keyword evidence="4" id="KW-1185">Reference proteome</keyword>
<feature type="region of interest" description="Disordered" evidence="1">
    <location>
        <begin position="1"/>
        <end position="27"/>
    </location>
</feature>
<dbReference type="PANTHER" id="PTHR33164">
    <property type="entry name" value="TRANSCRIPTIONAL REGULATOR, MARR FAMILY"/>
    <property type="match status" value="1"/>
</dbReference>
<dbReference type="InterPro" id="IPR036388">
    <property type="entry name" value="WH-like_DNA-bd_sf"/>
</dbReference>
<proteinExistence type="predicted"/>
<dbReference type="InterPro" id="IPR039422">
    <property type="entry name" value="MarR/SlyA-like"/>
</dbReference>
<evidence type="ECO:0000259" key="2">
    <source>
        <dbReference type="PROSITE" id="PS50995"/>
    </source>
</evidence>
<dbReference type="EMBL" id="JABEMA010000207">
    <property type="protein sequence ID" value="NNH23850.1"/>
    <property type="molecule type" value="Genomic_DNA"/>
</dbReference>
<dbReference type="Gene3D" id="1.10.10.10">
    <property type="entry name" value="Winged helix-like DNA-binding domain superfamily/Winged helix DNA-binding domain"/>
    <property type="match status" value="1"/>
</dbReference>
<dbReference type="Proteomes" id="UP000555552">
    <property type="component" value="Unassembled WGS sequence"/>
</dbReference>
<dbReference type="GO" id="GO:0006950">
    <property type="term" value="P:response to stress"/>
    <property type="evidence" value="ECO:0007669"/>
    <property type="project" value="TreeGrafter"/>
</dbReference>
<dbReference type="InterPro" id="IPR036390">
    <property type="entry name" value="WH_DNA-bd_sf"/>
</dbReference>
<name>A0A849BKX8_9ACTN</name>
<dbReference type="Pfam" id="PF12802">
    <property type="entry name" value="MarR_2"/>
    <property type="match status" value="1"/>
</dbReference>
<dbReference type="SUPFAM" id="SSF46785">
    <property type="entry name" value="Winged helix' DNA-binding domain"/>
    <property type="match status" value="1"/>
</dbReference>